<sequence length="130" mass="16113">MKYQFLNQILLFSIIIIIQIKYFQCNLLKRLLNYLNYQFKQLFKAVALGKWMCQINQKWILQITIINNKNKKLTKSQFLLKFEQFEGTKQKLQQILHKLKIFKWVKNIEQRYDIQKHRILLIKQFNKYQN</sequence>
<reference evidence="1" key="1">
    <citation type="submission" date="2021-01" db="EMBL/GenBank/DDBJ databases">
        <authorList>
            <consortium name="Genoscope - CEA"/>
            <person name="William W."/>
        </authorList>
    </citation>
    <scope>NUCLEOTIDE SEQUENCE</scope>
</reference>
<organism evidence="1 2">
    <name type="scientific">Paramecium sonneborni</name>
    <dbReference type="NCBI Taxonomy" id="65129"/>
    <lineage>
        <taxon>Eukaryota</taxon>
        <taxon>Sar</taxon>
        <taxon>Alveolata</taxon>
        <taxon>Ciliophora</taxon>
        <taxon>Intramacronucleata</taxon>
        <taxon>Oligohymenophorea</taxon>
        <taxon>Peniculida</taxon>
        <taxon>Parameciidae</taxon>
        <taxon>Paramecium</taxon>
    </lineage>
</organism>
<comment type="caution">
    <text evidence="1">The sequence shown here is derived from an EMBL/GenBank/DDBJ whole genome shotgun (WGS) entry which is preliminary data.</text>
</comment>
<name>A0A8S1RJY1_9CILI</name>
<keyword evidence="2" id="KW-1185">Reference proteome</keyword>
<accession>A0A8S1RJY1</accession>
<protein>
    <submittedName>
        <fullName evidence="1">Uncharacterized protein</fullName>
    </submittedName>
</protein>
<gene>
    <name evidence="1" type="ORF">PSON_ATCC_30995.1.T1750063</name>
</gene>
<dbReference type="AlphaFoldDB" id="A0A8S1RJY1"/>
<proteinExistence type="predicted"/>
<dbReference type="Proteomes" id="UP000692954">
    <property type="component" value="Unassembled WGS sequence"/>
</dbReference>
<evidence type="ECO:0000313" key="1">
    <source>
        <dbReference type="EMBL" id="CAD8127339.1"/>
    </source>
</evidence>
<evidence type="ECO:0000313" key="2">
    <source>
        <dbReference type="Proteomes" id="UP000692954"/>
    </source>
</evidence>
<dbReference type="EMBL" id="CAJJDN010000175">
    <property type="protein sequence ID" value="CAD8127339.1"/>
    <property type="molecule type" value="Genomic_DNA"/>
</dbReference>